<gene>
    <name evidence="4" type="ORF">MATL_G00217540</name>
</gene>
<dbReference type="Proteomes" id="UP001046870">
    <property type="component" value="Chromosome 19"/>
</dbReference>
<evidence type="ECO:0000256" key="2">
    <source>
        <dbReference type="SAM" id="MobiDB-lite"/>
    </source>
</evidence>
<feature type="region of interest" description="Disordered" evidence="2">
    <location>
        <begin position="1"/>
        <end position="132"/>
    </location>
</feature>
<dbReference type="Pfam" id="PF05461">
    <property type="entry name" value="ApoL"/>
    <property type="match status" value="1"/>
</dbReference>
<keyword evidence="3" id="KW-0812">Transmembrane</keyword>
<feature type="compositionally biased region" description="Pro residues" evidence="2">
    <location>
        <begin position="104"/>
        <end position="113"/>
    </location>
</feature>
<organism evidence="4 5">
    <name type="scientific">Megalops atlanticus</name>
    <name type="common">Tarpon</name>
    <name type="synonym">Clupea gigantea</name>
    <dbReference type="NCBI Taxonomy" id="7932"/>
    <lineage>
        <taxon>Eukaryota</taxon>
        <taxon>Metazoa</taxon>
        <taxon>Chordata</taxon>
        <taxon>Craniata</taxon>
        <taxon>Vertebrata</taxon>
        <taxon>Euteleostomi</taxon>
        <taxon>Actinopterygii</taxon>
        <taxon>Neopterygii</taxon>
        <taxon>Teleostei</taxon>
        <taxon>Elopiformes</taxon>
        <taxon>Megalopidae</taxon>
        <taxon>Megalops</taxon>
    </lineage>
</organism>
<dbReference type="OrthoDB" id="8920155at2759"/>
<dbReference type="AlphaFoldDB" id="A0A9D3PIS7"/>
<dbReference type="GO" id="GO:0006869">
    <property type="term" value="P:lipid transport"/>
    <property type="evidence" value="ECO:0007669"/>
    <property type="project" value="InterPro"/>
</dbReference>
<dbReference type="GO" id="GO:0005576">
    <property type="term" value="C:extracellular region"/>
    <property type="evidence" value="ECO:0007669"/>
    <property type="project" value="InterPro"/>
</dbReference>
<dbReference type="PANTHER" id="PTHR14096">
    <property type="entry name" value="APOLIPOPROTEIN L"/>
    <property type="match status" value="1"/>
</dbReference>
<feature type="compositionally biased region" description="Polar residues" evidence="2">
    <location>
        <begin position="37"/>
        <end position="47"/>
    </location>
</feature>
<dbReference type="EMBL" id="JAFDVH010000019">
    <property type="protein sequence ID" value="KAG7460098.1"/>
    <property type="molecule type" value="Genomic_DNA"/>
</dbReference>
<evidence type="ECO:0000313" key="5">
    <source>
        <dbReference type="Proteomes" id="UP001046870"/>
    </source>
</evidence>
<comment type="caution">
    <text evidence="4">The sequence shown here is derived from an EMBL/GenBank/DDBJ whole genome shotgun (WGS) entry which is preliminary data.</text>
</comment>
<feature type="compositionally biased region" description="Polar residues" evidence="2">
    <location>
        <begin position="61"/>
        <end position="76"/>
    </location>
</feature>
<dbReference type="InterPro" id="IPR008405">
    <property type="entry name" value="ApoL"/>
</dbReference>
<protein>
    <submittedName>
        <fullName evidence="4">Uncharacterized protein</fullName>
    </submittedName>
</protein>
<accession>A0A9D3PIS7</accession>
<dbReference type="GO" id="GO:0016020">
    <property type="term" value="C:membrane"/>
    <property type="evidence" value="ECO:0007669"/>
    <property type="project" value="TreeGrafter"/>
</dbReference>
<feature type="transmembrane region" description="Helical" evidence="3">
    <location>
        <begin position="323"/>
        <end position="349"/>
    </location>
</feature>
<comment type="similarity">
    <text evidence="1">Belongs to the apolipoprotein L family.</text>
</comment>
<feature type="compositionally biased region" description="Basic and acidic residues" evidence="2">
    <location>
        <begin position="77"/>
        <end position="96"/>
    </location>
</feature>
<proteinExistence type="inferred from homology"/>
<dbReference type="PANTHER" id="PTHR14096:SF59">
    <property type="entry name" value="APOLIPOPROTEIN L, 1 ISOFORM X1"/>
    <property type="match status" value="1"/>
</dbReference>
<keyword evidence="5" id="KW-1185">Reference proteome</keyword>
<keyword evidence="3" id="KW-0472">Membrane</keyword>
<dbReference type="GO" id="GO:0008289">
    <property type="term" value="F:lipid binding"/>
    <property type="evidence" value="ECO:0007669"/>
    <property type="project" value="InterPro"/>
</dbReference>
<evidence type="ECO:0000313" key="4">
    <source>
        <dbReference type="EMBL" id="KAG7460098.1"/>
    </source>
</evidence>
<sequence>MTKPPSPLPRTCFLIEPKQGSETSGRCFPRDRDNQEENPNAVSSSLYNHKPLPPVPLPRSKSYSGPLSKSAGWSRSSRNEEETDLKSEQNHPDTDRYQTLQPVRLPPPLPPPKSWKGPKAPLPGQSSALRSGDVYDNLESNMTTSLKLSRPPPPVGLYRSVSEQGHIPVYLEILPEETADNEVSKRKKIHSFYSKRPLPPLPRSASHSEPLYEEPGWDSSNQHVCNGDQSTGENDPLMQWWSTVVEWEKMPLGYGLSEEEKTRVFTITAYRVKMGLRVFDYLMSSRGETLKNYLIELNSIADHLDKIRNKSKIAAITGGTTGAIGGVAVVAGIALAPVTMCASLVVAAVDKVNNSLDRKKVEKILQDYRSEISDIERCLTFVAEGMERLRGQDVTSLQNLDREAVKVAKLAEVAYTDTSPEKNTWQSSGILKGFASGMDFYFIEGDTKKLKKGTETKFVGKIRKLTEQLQEGLNNMIKIQQTFCSAATIAGVISGEKSLCS</sequence>
<feature type="region of interest" description="Disordered" evidence="2">
    <location>
        <begin position="198"/>
        <end position="234"/>
    </location>
</feature>
<dbReference type="GO" id="GO:0042157">
    <property type="term" value="P:lipoprotein metabolic process"/>
    <property type="evidence" value="ECO:0007669"/>
    <property type="project" value="InterPro"/>
</dbReference>
<name>A0A9D3PIS7_MEGAT</name>
<keyword evidence="3" id="KW-1133">Transmembrane helix</keyword>
<reference evidence="4" key="1">
    <citation type="submission" date="2021-01" db="EMBL/GenBank/DDBJ databases">
        <authorList>
            <person name="Zahm M."/>
            <person name="Roques C."/>
            <person name="Cabau C."/>
            <person name="Klopp C."/>
            <person name="Donnadieu C."/>
            <person name="Jouanno E."/>
            <person name="Lampietro C."/>
            <person name="Louis A."/>
            <person name="Herpin A."/>
            <person name="Echchiki A."/>
            <person name="Berthelot C."/>
            <person name="Parey E."/>
            <person name="Roest-Crollius H."/>
            <person name="Braasch I."/>
            <person name="Postlethwait J."/>
            <person name="Bobe J."/>
            <person name="Montfort J."/>
            <person name="Bouchez O."/>
            <person name="Begum T."/>
            <person name="Mejri S."/>
            <person name="Adams A."/>
            <person name="Chen W.-J."/>
            <person name="Guiguen Y."/>
        </authorList>
    </citation>
    <scope>NUCLEOTIDE SEQUENCE</scope>
    <source>
        <strain evidence="4">YG-15Mar2019-1</strain>
        <tissue evidence="4">Brain</tissue>
    </source>
</reference>
<evidence type="ECO:0000256" key="1">
    <source>
        <dbReference type="ARBA" id="ARBA00010090"/>
    </source>
</evidence>
<evidence type="ECO:0000256" key="3">
    <source>
        <dbReference type="SAM" id="Phobius"/>
    </source>
</evidence>
<feature type="compositionally biased region" description="Polar residues" evidence="2">
    <location>
        <begin position="218"/>
        <end position="233"/>
    </location>
</feature>